<feature type="domain" description="MADF" evidence="2">
    <location>
        <begin position="513"/>
        <end position="561"/>
    </location>
</feature>
<proteinExistence type="predicted"/>
<feature type="region of interest" description="Disordered" evidence="1">
    <location>
        <begin position="90"/>
        <end position="150"/>
    </location>
</feature>
<dbReference type="Pfam" id="PF10545">
    <property type="entry name" value="MADF_DNA_bdg"/>
    <property type="match status" value="1"/>
</dbReference>
<reference evidence="3" key="1">
    <citation type="submission" date="2020-11" db="EMBL/GenBank/DDBJ databases">
        <authorList>
            <person name="Tran Van P."/>
        </authorList>
    </citation>
    <scope>NUCLEOTIDE SEQUENCE</scope>
</reference>
<gene>
    <name evidence="3" type="ORF">TBIB3V08_LOCUS2528</name>
</gene>
<evidence type="ECO:0000313" key="3">
    <source>
        <dbReference type="EMBL" id="CAD7439997.1"/>
    </source>
</evidence>
<feature type="compositionally biased region" description="Basic and acidic residues" evidence="1">
    <location>
        <begin position="118"/>
        <end position="129"/>
    </location>
</feature>
<evidence type="ECO:0000259" key="2">
    <source>
        <dbReference type="Pfam" id="PF10545"/>
    </source>
</evidence>
<dbReference type="AlphaFoldDB" id="A0A7R9HZQ4"/>
<feature type="region of interest" description="Disordered" evidence="1">
    <location>
        <begin position="176"/>
        <end position="204"/>
    </location>
</feature>
<dbReference type="EMBL" id="OD564840">
    <property type="protein sequence ID" value="CAD7439997.1"/>
    <property type="molecule type" value="Genomic_DNA"/>
</dbReference>
<protein>
    <recommendedName>
        <fullName evidence="2">MADF domain-containing protein</fullName>
    </recommendedName>
</protein>
<dbReference type="InterPro" id="IPR006578">
    <property type="entry name" value="MADF-dom"/>
</dbReference>
<feature type="region of interest" description="Disordered" evidence="1">
    <location>
        <begin position="1"/>
        <end position="20"/>
    </location>
</feature>
<name>A0A7R9HZQ4_9NEOP</name>
<accession>A0A7R9HZQ4</accession>
<evidence type="ECO:0000256" key="1">
    <source>
        <dbReference type="SAM" id="MobiDB-lite"/>
    </source>
</evidence>
<organism evidence="3">
    <name type="scientific">Timema bartmani</name>
    <dbReference type="NCBI Taxonomy" id="61472"/>
    <lineage>
        <taxon>Eukaryota</taxon>
        <taxon>Metazoa</taxon>
        <taxon>Ecdysozoa</taxon>
        <taxon>Arthropoda</taxon>
        <taxon>Hexapoda</taxon>
        <taxon>Insecta</taxon>
        <taxon>Pterygota</taxon>
        <taxon>Neoptera</taxon>
        <taxon>Polyneoptera</taxon>
        <taxon>Phasmatodea</taxon>
        <taxon>Timematodea</taxon>
        <taxon>Timematoidea</taxon>
        <taxon>Timematidae</taxon>
        <taxon>Timema</taxon>
    </lineage>
</organism>
<sequence>MDVRNMSQRHSRPTPSVSEKIDDSSIQRFYGFPCLLADGAKKANLVYCETNVKFVMVWYQVIRLSTNYANGLGIGKVEFRGSEPAFAWRESGKPFRKHHPSSPDRDSNLDLPVLGSRAQHDERAHECGGKQHSRSGRSESPLSEGQPRKYPDRKLLNKFIRDVSTSHQTGKILVTMATETHVCDPRTRKPGGPRKSSPPPTSSRRLTLNWRRLIPFHSVLCFRQAVHLLILHVTIWVKGDLPPPIQSEAPAGYWRRATFPWATLSSTRWLGSKLSINSKPDKMRPTPLSMCPSFVDDEEVGTRIPAGCIEAVQKTNQAWSVTMLLSADVFLLRALTPETSSNELRWPYGLTRYSRSRLDYRWEGDRCSIPVGCTENAWEKMKGAESADEEEEEEFLECFYLGEGALRSQELRENKYQEEGNKQAIRIGCEEELRRGEGEDKPHELQINKNPNKTCSSVVITSETAGALGRDSSLDLLFASNQLYCMLDGLYQENIIKVTQDMTKEKDVDVEMLASLVEEKPEIWDKYIEEYKDRNQTRDAWKSVCGQLKPDFELLNDWKRKEFGVRRKGLARETLRNLDTYGLSCEAIIRVLAVRANARMDEHPDRMKGALQNCAPVVSCL</sequence>